<name>A0A1Z5K6M4_FISSO</name>
<feature type="compositionally biased region" description="Basic and acidic residues" evidence="1">
    <location>
        <begin position="510"/>
        <end position="522"/>
    </location>
</feature>
<reference evidence="2 3" key="1">
    <citation type="journal article" date="2015" name="Plant Cell">
        <title>Oil accumulation by the oleaginous diatom Fistulifera solaris as revealed by the genome and transcriptome.</title>
        <authorList>
            <person name="Tanaka T."/>
            <person name="Maeda Y."/>
            <person name="Veluchamy A."/>
            <person name="Tanaka M."/>
            <person name="Abida H."/>
            <person name="Marechal E."/>
            <person name="Bowler C."/>
            <person name="Muto M."/>
            <person name="Sunaga Y."/>
            <person name="Tanaka M."/>
            <person name="Yoshino T."/>
            <person name="Taniguchi T."/>
            <person name="Fukuda Y."/>
            <person name="Nemoto M."/>
            <person name="Matsumoto M."/>
            <person name="Wong P.S."/>
            <person name="Aburatani S."/>
            <person name="Fujibuchi W."/>
        </authorList>
    </citation>
    <scope>NUCLEOTIDE SEQUENCE [LARGE SCALE GENOMIC DNA]</scope>
    <source>
        <strain evidence="2 3">JPCC DA0580</strain>
    </source>
</reference>
<dbReference type="OrthoDB" id="207138at2759"/>
<keyword evidence="3" id="KW-1185">Reference proteome</keyword>
<evidence type="ECO:0000313" key="3">
    <source>
        <dbReference type="Proteomes" id="UP000198406"/>
    </source>
</evidence>
<feature type="region of interest" description="Disordered" evidence="1">
    <location>
        <begin position="106"/>
        <end position="127"/>
    </location>
</feature>
<proteinExistence type="predicted"/>
<comment type="caution">
    <text evidence="2">The sequence shown here is derived from an EMBL/GenBank/DDBJ whole genome shotgun (WGS) entry which is preliminary data.</text>
</comment>
<protein>
    <submittedName>
        <fullName evidence="2">Uncharacterized protein</fullName>
    </submittedName>
</protein>
<dbReference type="AlphaFoldDB" id="A0A1Z5K6M4"/>
<dbReference type="EMBL" id="BDSP01000174">
    <property type="protein sequence ID" value="GAX21933.1"/>
    <property type="molecule type" value="Genomic_DNA"/>
</dbReference>
<accession>A0A1Z5K6M4</accession>
<feature type="region of interest" description="Disordered" evidence="1">
    <location>
        <begin position="456"/>
        <end position="527"/>
    </location>
</feature>
<organism evidence="2 3">
    <name type="scientific">Fistulifera solaris</name>
    <name type="common">Oleaginous diatom</name>
    <dbReference type="NCBI Taxonomy" id="1519565"/>
    <lineage>
        <taxon>Eukaryota</taxon>
        <taxon>Sar</taxon>
        <taxon>Stramenopiles</taxon>
        <taxon>Ochrophyta</taxon>
        <taxon>Bacillariophyta</taxon>
        <taxon>Bacillariophyceae</taxon>
        <taxon>Bacillariophycidae</taxon>
        <taxon>Naviculales</taxon>
        <taxon>Naviculaceae</taxon>
        <taxon>Fistulifera</taxon>
    </lineage>
</organism>
<feature type="compositionally biased region" description="Polar residues" evidence="1">
    <location>
        <begin position="387"/>
        <end position="401"/>
    </location>
</feature>
<dbReference type="InParanoid" id="A0A1Z5K6M4"/>
<dbReference type="Proteomes" id="UP000198406">
    <property type="component" value="Unassembled WGS sequence"/>
</dbReference>
<evidence type="ECO:0000256" key="1">
    <source>
        <dbReference type="SAM" id="MobiDB-lite"/>
    </source>
</evidence>
<gene>
    <name evidence="2" type="ORF">FisN_40Hh018</name>
</gene>
<feature type="region of interest" description="Disordered" evidence="1">
    <location>
        <begin position="375"/>
        <end position="401"/>
    </location>
</feature>
<sequence length="551" mass="61025">MTENMLSPSPDYAPSHDVRSSVSGLVPIGNMFSPIPCSVAQDKELKTPQQSPFSKTDQQYMLQGRIFDNVPDLNCGLKMERVIVETVDEESVGFVDCCVATPAEHVSEDRISEDSQNDAPVNSPRVHPDLRNDQWSALGSMNASRHHDVHEKPSTEVKFADFSSHDATNTMESSTSSIGNGKGLAGEVEEEGLFVKGDINMSTECQAEVATPVDHGKISDSVEHEGVHWDIVENDDVECHNVELHHLDGVQLNDSFASTGSNREEEIQQAQYVLGATSMAFMDRLRGASLRRKMNLARNRDSLVNKEKAQREAIAAFEAAKTSVEIRPEISTNHKADKEPTDSNQFKARPLSKAILKSGGISGVRFVEKRPVTTPCSPMLGSRRGNRQSLEPATTKSSSGINEADSCVFKARPWPRRKVEHAGTYGVPKVEKRPTTVPESPLLGHRRRKAEPKVLPKNVNKPDFKTISLPPKPVNRPVPTANKENAETSRGAPDTHIDAYVPHSTLRASQRAEYDTQRCGREQKRRVHKRRESLAQVKALREELNVLLSKM</sequence>
<evidence type="ECO:0000313" key="2">
    <source>
        <dbReference type="EMBL" id="GAX21933.1"/>
    </source>
</evidence>